<accession>A0ACB9Z063</accession>
<dbReference type="Proteomes" id="UP001497700">
    <property type="component" value="Unassembled WGS sequence"/>
</dbReference>
<name>A0ACB9Z063_9PEZI</name>
<gene>
    <name evidence="1" type="ORF">F4820DRAFT_323408</name>
</gene>
<reference evidence="1 2" key="1">
    <citation type="journal article" date="2022" name="New Phytol.">
        <title>Ecological generalism drives hyperdiversity of secondary metabolite gene clusters in xylarialean endophytes.</title>
        <authorList>
            <person name="Franco M.E.E."/>
            <person name="Wisecaver J.H."/>
            <person name="Arnold A.E."/>
            <person name="Ju Y.M."/>
            <person name="Slot J.C."/>
            <person name="Ahrendt S."/>
            <person name="Moore L.P."/>
            <person name="Eastman K.E."/>
            <person name="Scott K."/>
            <person name="Konkel Z."/>
            <person name="Mondo S.J."/>
            <person name="Kuo A."/>
            <person name="Hayes R.D."/>
            <person name="Haridas S."/>
            <person name="Andreopoulos B."/>
            <person name="Riley R."/>
            <person name="LaButti K."/>
            <person name="Pangilinan J."/>
            <person name="Lipzen A."/>
            <person name="Amirebrahimi M."/>
            <person name="Yan J."/>
            <person name="Adam C."/>
            <person name="Keymanesh K."/>
            <person name="Ng V."/>
            <person name="Louie K."/>
            <person name="Northen T."/>
            <person name="Drula E."/>
            <person name="Henrissat B."/>
            <person name="Hsieh H.M."/>
            <person name="Youens-Clark K."/>
            <person name="Lutzoni F."/>
            <person name="Miadlikowska J."/>
            <person name="Eastwood D.C."/>
            <person name="Hamelin R.C."/>
            <person name="Grigoriev I.V."/>
            <person name="U'Ren J.M."/>
        </authorList>
    </citation>
    <scope>NUCLEOTIDE SEQUENCE [LARGE SCALE GENOMIC DNA]</scope>
    <source>
        <strain evidence="1 2">CBS 119005</strain>
    </source>
</reference>
<dbReference type="EMBL" id="MU393480">
    <property type="protein sequence ID" value="KAI4864858.1"/>
    <property type="molecule type" value="Genomic_DNA"/>
</dbReference>
<evidence type="ECO:0000313" key="1">
    <source>
        <dbReference type="EMBL" id="KAI4864858.1"/>
    </source>
</evidence>
<evidence type="ECO:0000313" key="2">
    <source>
        <dbReference type="Proteomes" id="UP001497700"/>
    </source>
</evidence>
<comment type="caution">
    <text evidence="1">The sequence shown here is derived from an EMBL/GenBank/DDBJ whole genome shotgun (WGS) entry which is preliminary data.</text>
</comment>
<protein>
    <submittedName>
        <fullName evidence="1">Uncharacterized protein</fullName>
    </submittedName>
</protein>
<organism evidence="1 2">
    <name type="scientific">Hypoxylon rubiginosum</name>
    <dbReference type="NCBI Taxonomy" id="110542"/>
    <lineage>
        <taxon>Eukaryota</taxon>
        <taxon>Fungi</taxon>
        <taxon>Dikarya</taxon>
        <taxon>Ascomycota</taxon>
        <taxon>Pezizomycotina</taxon>
        <taxon>Sordariomycetes</taxon>
        <taxon>Xylariomycetidae</taxon>
        <taxon>Xylariales</taxon>
        <taxon>Hypoxylaceae</taxon>
        <taxon>Hypoxylon</taxon>
    </lineage>
</organism>
<sequence length="309" mass="35084">MSPLNELDPNTSSSNYYPIVQPLTQSGDENSQVGKSYEKSSTESKKRKSDAVDEPETPPEIDDDDPRIYEGNMTPNQVRRRIREFIEGGNMKVGEFQQALGITSTSYQRFMRMTGSDEGSGTTIYPRAFRFFRKRELQGLKAAPARKPATKKPRKAAQQDQLLDVGGVALDGEDTEEVPVYDTCDEVRRKVRAFLRKPDVSQQAFCRAISACCEEDRKVQSRQLNAFLGKKGPMEGNTSPAFYGSYVFLEKLRIKEGKPKSKMREEMEGIYRNGVNTTDVQNRWICKGNTRPTRDKYGRVSFVKTGRRN</sequence>
<proteinExistence type="predicted"/>
<keyword evidence="2" id="KW-1185">Reference proteome</keyword>